<dbReference type="SUPFAM" id="SSF51445">
    <property type="entry name" value="(Trans)glycosidases"/>
    <property type="match status" value="1"/>
</dbReference>
<dbReference type="SMART" id="SM00257">
    <property type="entry name" value="LysM"/>
    <property type="match status" value="2"/>
</dbReference>
<dbReference type="PANTHER" id="PTHR46066">
    <property type="entry name" value="CHITINASE DOMAIN-CONTAINING PROTEIN 1 FAMILY MEMBER"/>
    <property type="match status" value="1"/>
</dbReference>
<evidence type="ECO:0000259" key="2">
    <source>
        <dbReference type="PROSITE" id="PS51910"/>
    </source>
</evidence>
<dbReference type="InterPro" id="IPR036779">
    <property type="entry name" value="LysM_dom_sf"/>
</dbReference>
<dbReference type="InterPro" id="IPR001223">
    <property type="entry name" value="Glyco_hydro18_cat"/>
</dbReference>
<organism evidence="3 4">
    <name type="scientific">Alicyclobacillus tolerans</name>
    <dbReference type="NCBI Taxonomy" id="90970"/>
    <lineage>
        <taxon>Bacteria</taxon>
        <taxon>Bacillati</taxon>
        <taxon>Bacillota</taxon>
        <taxon>Bacilli</taxon>
        <taxon>Bacillales</taxon>
        <taxon>Alicyclobacillaceae</taxon>
        <taxon>Alicyclobacillus</taxon>
    </lineage>
</organism>
<dbReference type="Pfam" id="PF01476">
    <property type="entry name" value="LysM"/>
    <property type="match status" value="2"/>
</dbReference>
<dbReference type="Proteomes" id="UP000184016">
    <property type="component" value="Unassembled WGS sequence"/>
</dbReference>
<accession>A0A1M6W938</accession>
<dbReference type="GO" id="GO:0070492">
    <property type="term" value="F:oligosaccharide binding"/>
    <property type="evidence" value="ECO:0007669"/>
    <property type="project" value="TreeGrafter"/>
</dbReference>
<dbReference type="CDD" id="cd00118">
    <property type="entry name" value="LysM"/>
    <property type="match status" value="2"/>
</dbReference>
<feature type="domain" description="LysM" evidence="1">
    <location>
        <begin position="54"/>
        <end position="101"/>
    </location>
</feature>
<gene>
    <name evidence="3" type="ORF">SAMN05443507_12622</name>
</gene>
<dbReference type="SUPFAM" id="SSF54106">
    <property type="entry name" value="LysM domain"/>
    <property type="match status" value="2"/>
</dbReference>
<feature type="domain" description="GH18" evidence="2">
    <location>
        <begin position="111"/>
        <end position="299"/>
    </location>
</feature>
<dbReference type="Gene3D" id="3.20.20.80">
    <property type="entry name" value="Glycosidases"/>
    <property type="match status" value="1"/>
</dbReference>
<evidence type="ECO:0000259" key="1">
    <source>
        <dbReference type="PROSITE" id="PS51782"/>
    </source>
</evidence>
<dbReference type="STRING" id="1830138.SAMN05443507_12622"/>
<dbReference type="InterPro" id="IPR018392">
    <property type="entry name" value="LysM"/>
</dbReference>
<dbReference type="PROSITE" id="PS51782">
    <property type="entry name" value="LYSM"/>
    <property type="match status" value="2"/>
</dbReference>
<dbReference type="PROSITE" id="PS51910">
    <property type="entry name" value="GH18_2"/>
    <property type="match status" value="1"/>
</dbReference>
<protein>
    <submittedName>
        <fullName evidence="3">Spore germination protein</fullName>
    </submittedName>
</protein>
<sequence>MRIHTVMRGDTLRSIAAIYGTTVRELLRLNELDNQELLVPGLHLLVPGKPTTVRPYTVQPGDTLKSISEKLQIPEQGLSRWLGISPATAGKELVAGRTLYVPELLTSKKTIEVNAYMTPSGQPSDAEMLQTVSDITYVSMFSYQVKADGTLKPLNDAVARQAAKRYEIAPLMTVTNFDGNTFNTELAHTILANRSMRQKVIDHILSELGERGFRGVNVDFEHMRPTDRPLYNQFIQQLGDAVRARNYSLSIAMGPKTSDEPNAPWMGAFDYRTLGREVDFLMLMTYEWGWVGGPPLASI</sequence>
<feature type="domain" description="LysM" evidence="1">
    <location>
        <begin position="2"/>
        <end position="46"/>
    </location>
</feature>
<keyword evidence="4" id="KW-1185">Reference proteome</keyword>
<name>A0A1M6W938_9BACL</name>
<dbReference type="InterPro" id="IPR017853">
    <property type="entry name" value="GH"/>
</dbReference>
<dbReference type="Pfam" id="PF00704">
    <property type="entry name" value="Glyco_hydro_18"/>
    <property type="match status" value="1"/>
</dbReference>
<dbReference type="PANTHER" id="PTHR46066:SF2">
    <property type="entry name" value="CHITINASE DOMAIN-CONTAINING PROTEIN 1"/>
    <property type="match status" value="1"/>
</dbReference>
<evidence type="ECO:0000313" key="4">
    <source>
        <dbReference type="Proteomes" id="UP000184016"/>
    </source>
</evidence>
<dbReference type="AlphaFoldDB" id="A0A1M6W938"/>
<dbReference type="EMBL" id="FRAF01000026">
    <property type="protein sequence ID" value="SHK90015.1"/>
    <property type="molecule type" value="Genomic_DNA"/>
</dbReference>
<dbReference type="RefSeq" id="WP_072875035.1">
    <property type="nucleotide sequence ID" value="NZ_FRAF01000026.1"/>
</dbReference>
<reference evidence="4" key="1">
    <citation type="submission" date="2016-11" db="EMBL/GenBank/DDBJ databases">
        <authorList>
            <person name="Varghese N."/>
            <person name="Submissions S."/>
        </authorList>
    </citation>
    <scope>NUCLEOTIDE SEQUENCE [LARGE SCALE GENOMIC DNA]</scope>
    <source>
        <strain evidence="4">USBA-503</strain>
    </source>
</reference>
<proteinExistence type="predicted"/>
<evidence type="ECO:0000313" key="3">
    <source>
        <dbReference type="EMBL" id="SHK90015.1"/>
    </source>
</evidence>
<dbReference type="Gene3D" id="3.10.350.10">
    <property type="entry name" value="LysM domain"/>
    <property type="match status" value="2"/>
</dbReference>
<dbReference type="OrthoDB" id="9769314at2"/>
<dbReference type="GO" id="GO:0012505">
    <property type="term" value="C:endomembrane system"/>
    <property type="evidence" value="ECO:0007669"/>
    <property type="project" value="TreeGrafter"/>
</dbReference>
<dbReference type="GO" id="GO:0005975">
    <property type="term" value="P:carbohydrate metabolic process"/>
    <property type="evidence" value="ECO:0007669"/>
    <property type="project" value="InterPro"/>
</dbReference>